<dbReference type="EMBL" id="DSMG01000017">
    <property type="protein sequence ID" value="HDX30151.1"/>
    <property type="molecule type" value="Genomic_DNA"/>
</dbReference>
<accession>A0A7C1FS06</accession>
<proteinExistence type="predicted"/>
<name>A0A7C1FS06_9CHLR</name>
<comment type="caution">
    <text evidence="1">The sequence shown here is derived from an EMBL/GenBank/DDBJ whole genome shotgun (WGS) entry which is preliminary data.</text>
</comment>
<protein>
    <submittedName>
        <fullName evidence="1">Uncharacterized protein</fullName>
    </submittedName>
</protein>
<organism evidence="1">
    <name type="scientific">Caldilinea aerophila</name>
    <dbReference type="NCBI Taxonomy" id="133453"/>
    <lineage>
        <taxon>Bacteria</taxon>
        <taxon>Bacillati</taxon>
        <taxon>Chloroflexota</taxon>
        <taxon>Caldilineae</taxon>
        <taxon>Caldilineales</taxon>
        <taxon>Caldilineaceae</taxon>
        <taxon>Caldilinea</taxon>
    </lineage>
</organism>
<evidence type="ECO:0000313" key="1">
    <source>
        <dbReference type="EMBL" id="HDX30151.1"/>
    </source>
</evidence>
<dbReference type="AlphaFoldDB" id="A0A7C1FS06"/>
<sequence>MMHAIKTMHLFKRLPWVYVVGFLLVIGLAIVAPHSGNASAQGGPGAASPTIGTIPPPLLAKVTVLHAAPFDATPANTAVDVCDLSNQVIPGLNGIVYQETRTLQVEPGPKAWNVATADGTCSSVLLSLPTLMLPPASHTLIAITGDGVNYPVGSVIVTLEAGGLILYAPLIANQAEDAEPPEMAGTK</sequence>
<reference evidence="1" key="1">
    <citation type="journal article" date="2020" name="mSystems">
        <title>Genome- and Community-Level Interaction Insights into Carbon Utilization and Element Cycling Functions of Hydrothermarchaeota in Hydrothermal Sediment.</title>
        <authorList>
            <person name="Zhou Z."/>
            <person name="Liu Y."/>
            <person name="Xu W."/>
            <person name="Pan J."/>
            <person name="Luo Z.H."/>
            <person name="Li M."/>
        </authorList>
    </citation>
    <scope>NUCLEOTIDE SEQUENCE [LARGE SCALE GENOMIC DNA]</scope>
    <source>
        <strain evidence="1">SpSt-289</strain>
    </source>
</reference>
<gene>
    <name evidence="1" type="ORF">ENQ20_01505</name>
</gene>